<dbReference type="InterPro" id="IPR050727">
    <property type="entry name" value="GH43_arabinanases"/>
</dbReference>
<evidence type="ECO:0000256" key="8">
    <source>
        <dbReference type="PIRSR" id="PIRSR026534-3"/>
    </source>
</evidence>
<protein>
    <recommendedName>
        <fullName evidence="4">arabinan endo-1,5-alpha-L-arabinosidase</fullName>
        <ecNumber evidence="4">3.2.1.99</ecNumber>
    </recommendedName>
    <alternativeName>
        <fullName evidence="7">Endo-1,5-alpha-L-arabinanase A</fullName>
    </alternativeName>
</protein>
<keyword evidence="9" id="KW-0732">Signal</keyword>
<dbReference type="Proteomes" id="UP000708148">
    <property type="component" value="Unassembled WGS sequence"/>
</dbReference>
<evidence type="ECO:0000313" key="11">
    <source>
        <dbReference type="Proteomes" id="UP000708148"/>
    </source>
</evidence>
<dbReference type="GO" id="GO:0005975">
    <property type="term" value="P:carbohydrate metabolic process"/>
    <property type="evidence" value="ECO:0007669"/>
    <property type="project" value="InterPro"/>
</dbReference>
<proteinExistence type="inferred from homology"/>
<dbReference type="InterPro" id="IPR023296">
    <property type="entry name" value="Glyco_hydro_beta-prop_sf"/>
</dbReference>
<evidence type="ECO:0000256" key="3">
    <source>
        <dbReference type="ARBA" id="ARBA00009865"/>
    </source>
</evidence>
<evidence type="ECO:0000256" key="7">
    <source>
        <dbReference type="ARBA" id="ARBA00042202"/>
    </source>
</evidence>
<dbReference type="EC" id="3.2.1.99" evidence="4"/>
<reference evidence="10" key="1">
    <citation type="submission" date="2020-12" db="EMBL/GenBank/DDBJ databases">
        <authorList>
            <person name="Iha C."/>
        </authorList>
    </citation>
    <scope>NUCLEOTIDE SEQUENCE</scope>
</reference>
<sequence>MRTLPRVATLFASVRATAVLPICLAATAASAQSDTGARQGLLNGAPDPTGVATTNAAGETVYYVAATGQGVKLLRSTDLKHWTQAGRVFDKRVPDWASRAVPGAQGIWAPDLSYHNGLYYLYYSVSTFGSQHSVIGLAVNKSLDRESPDYRWEDRGQVIASDAADTDFNAIDPALLVDEEGKWWLFWGSHWSGLKAVAVDPSTGKPRDGAKIFPVAARPDTTSHAIEAPFVLFHDGYYYQFVSWDGCCDGAASTYKVMVGRSRKPTGPYADADGKLMLDGGGTLVLENSERWRGPGHNGVITTDKGQWMVHHTYDVENLDAQRILQVRPLDWTTEGWPTVGEPLAAPQR</sequence>
<dbReference type="SUPFAM" id="SSF75005">
    <property type="entry name" value="Arabinanase/levansucrase/invertase"/>
    <property type="match status" value="1"/>
</dbReference>
<dbReference type="PANTHER" id="PTHR43301">
    <property type="entry name" value="ARABINAN ENDO-1,5-ALPHA-L-ARABINOSIDASE"/>
    <property type="match status" value="1"/>
</dbReference>
<dbReference type="GO" id="GO:0046558">
    <property type="term" value="F:arabinan endo-1,5-alpha-L-arabinosidase activity"/>
    <property type="evidence" value="ECO:0007669"/>
    <property type="project" value="UniProtKB-EC"/>
</dbReference>
<dbReference type="Gene3D" id="2.115.10.20">
    <property type="entry name" value="Glycosyl hydrolase domain, family 43"/>
    <property type="match status" value="1"/>
</dbReference>
<comment type="catalytic activity">
    <reaction evidence="1">
        <text>Endohydrolysis of (1-&gt;5)-alpha-arabinofuranosidic linkages in (1-&gt;5)-arabinans.</text>
        <dbReference type="EC" id="3.2.1.99"/>
    </reaction>
</comment>
<dbReference type="Pfam" id="PF04616">
    <property type="entry name" value="Glyco_hydro_43"/>
    <property type="match status" value="1"/>
</dbReference>
<dbReference type="EMBL" id="CAJHUC010000279">
    <property type="protein sequence ID" value="CAD7694852.1"/>
    <property type="molecule type" value="Genomic_DNA"/>
</dbReference>
<feature type="site" description="Important for catalytic activity, responsible for pKa modulation of the active site Glu and correct orientation of both the proton donor and substrate" evidence="8">
    <location>
        <position position="172"/>
    </location>
</feature>
<comment type="similarity">
    <text evidence="3">Belongs to the glycosyl hydrolase 43 family.</text>
</comment>
<gene>
    <name evidence="10" type="ORF">OSTQU699_LOCUS213</name>
</gene>
<keyword evidence="11" id="KW-1185">Reference proteome</keyword>
<evidence type="ECO:0000256" key="2">
    <source>
        <dbReference type="ARBA" id="ARBA00004834"/>
    </source>
</evidence>
<dbReference type="InterPro" id="IPR016840">
    <property type="entry name" value="Glyco_hydro_43_endo_a_Ara-ase"/>
</dbReference>
<feature type="signal peptide" evidence="9">
    <location>
        <begin position="1"/>
        <end position="31"/>
    </location>
</feature>
<dbReference type="OrthoDB" id="195678at2759"/>
<dbReference type="PIRSF" id="PIRSF026534">
    <property type="entry name" value="Endo_alpha-L-arabinosidase"/>
    <property type="match status" value="1"/>
</dbReference>
<evidence type="ECO:0000256" key="6">
    <source>
        <dbReference type="ARBA" id="ARBA00023295"/>
    </source>
</evidence>
<dbReference type="AlphaFoldDB" id="A0A8S1IMB0"/>
<name>A0A8S1IMB0_9CHLO</name>
<dbReference type="PANTHER" id="PTHR43301:SF3">
    <property type="entry name" value="ARABINAN ENDO-1,5-ALPHA-L-ARABINOSIDASE A-RELATED"/>
    <property type="match status" value="1"/>
</dbReference>
<feature type="site" description="Important for substrate recognition" evidence="8">
    <location>
        <position position="297"/>
    </location>
</feature>
<dbReference type="InterPro" id="IPR006710">
    <property type="entry name" value="Glyco_hydro_43"/>
</dbReference>
<keyword evidence="5" id="KW-0378">Hydrolase</keyword>
<evidence type="ECO:0000256" key="9">
    <source>
        <dbReference type="SAM" id="SignalP"/>
    </source>
</evidence>
<comment type="caution">
    <text evidence="10">The sequence shown here is derived from an EMBL/GenBank/DDBJ whole genome shotgun (WGS) entry which is preliminary data.</text>
</comment>
<feature type="chain" id="PRO_5035771184" description="arabinan endo-1,5-alpha-L-arabinosidase" evidence="9">
    <location>
        <begin position="32"/>
        <end position="349"/>
    </location>
</feature>
<comment type="pathway">
    <text evidence="2">Glycan metabolism; L-arabinan degradation.</text>
</comment>
<organism evidence="10 11">
    <name type="scientific">Ostreobium quekettii</name>
    <dbReference type="NCBI Taxonomy" id="121088"/>
    <lineage>
        <taxon>Eukaryota</taxon>
        <taxon>Viridiplantae</taxon>
        <taxon>Chlorophyta</taxon>
        <taxon>core chlorophytes</taxon>
        <taxon>Ulvophyceae</taxon>
        <taxon>TCBD clade</taxon>
        <taxon>Bryopsidales</taxon>
        <taxon>Ostreobineae</taxon>
        <taxon>Ostreobiaceae</taxon>
        <taxon>Ostreobium</taxon>
    </lineage>
</organism>
<keyword evidence="6" id="KW-0326">Glycosidase</keyword>
<dbReference type="CDD" id="cd08998">
    <property type="entry name" value="GH43_Arb43a-like"/>
    <property type="match status" value="1"/>
</dbReference>
<evidence type="ECO:0000313" key="10">
    <source>
        <dbReference type="EMBL" id="CAD7694852.1"/>
    </source>
</evidence>
<accession>A0A8S1IMB0</accession>
<evidence type="ECO:0000256" key="1">
    <source>
        <dbReference type="ARBA" id="ARBA00000375"/>
    </source>
</evidence>
<evidence type="ECO:0000256" key="5">
    <source>
        <dbReference type="ARBA" id="ARBA00022801"/>
    </source>
</evidence>
<evidence type="ECO:0000256" key="4">
    <source>
        <dbReference type="ARBA" id="ARBA00012586"/>
    </source>
</evidence>